<dbReference type="SMART" id="SM00829">
    <property type="entry name" value="PKS_ER"/>
    <property type="match status" value="1"/>
</dbReference>
<feature type="domain" description="Enoyl reductase (ER)" evidence="2">
    <location>
        <begin position="10"/>
        <end position="389"/>
    </location>
</feature>
<sequence>MLSLNISHYSKPSAYRVSELPKPCLANSKDVIIKVYAAGINPIDVKRAAGALKLAVGFPYKIGYDCSGIITETGRDVKKFNIGDAVYVKLPEVSRVAKNTFPYLLKRNLGLCSEFVRCSEAHIASKPPCLSFEEAASIPLAAMTAHQALHLYRGDLSGKTVFVPAGLPIHPHCRRGTQVVFLFHTCFANVGIVSGTGLFACQLAKHVFRAGRVIPTVSTAKIPKIKELLGANTVDEMIDYTKFDPRDVIEHGTVDFLFDTAGLAMKLLCLMRPGSSRIVSVSTMPSGNQLQDSPLMDLAHRPTVPFAFRMGLNLLDQIRKVRAHRYKTEYSYLFLESTGKDLDELKQYIEDGRLRRVIGTIADIRDSEAVQKACDVVYSGRGGLGKLVIRVCTPEQSFQSEFDFR</sequence>
<dbReference type="Proteomes" id="UP001147782">
    <property type="component" value="Unassembled WGS sequence"/>
</dbReference>
<name>A0A9X0B5Y1_9EURO</name>
<proteinExistence type="predicted"/>
<dbReference type="GeneID" id="81432388"/>
<dbReference type="PANTHER" id="PTHR44573:SF1">
    <property type="entry name" value="NADPH-DEPENDENT ALKENAL_ONE OXIDOREDUCTASE, CHLOROPLASTIC"/>
    <property type="match status" value="1"/>
</dbReference>
<dbReference type="EMBL" id="JAPZBS010000001">
    <property type="protein sequence ID" value="KAJ5389212.1"/>
    <property type="molecule type" value="Genomic_DNA"/>
</dbReference>
<dbReference type="CDD" id="cd05289">
    <property type="entry name" value="MDR_like_2"/>
    <property type="match status" value="1"/>
</dbReference>
<dbReference type="AlphaFoldDB" id="A0A9X0B5Y1"/>
<keyword evidence="4" id="KW-1185">Reference proteome</keyword>
<dbReference type="InterPro" id="IPR011032">
    <property type="entry name" value="GroES-like_sf"/>
</dbReference>
<comment type="caution">
    <text evidence="3">The sequence shown here is derived from an EMBL/GenBank/DDBJ whole genome shotgun (WGS) entry which is preliminary data.</text>
</comment>
<dbReference type="Pfam" id="PF08240">
    <property type="entry name" value="ADH_N"/>
    <property type="match status" value="1"/>
</dbReference>
<dbReference type="Pfam" id="PF13602">
    <property type="entry name" value="ADH_zinc_N_2"/>
    <property type="match status" value="1"/>
</dbReference>
<dbReference type="SUPFAM" id="SSF51735">
    <property type="entry name" value="NAD(P)-binding Rossmann-fold domains"/>
    <property type="match status" value="1"/>
</dbReference>
<dbReference type="InterPro" id="IPR020843">
    <property type="entry name" value="ER"/>
</dbReference>
<dbReference type="Gene3D" id="3.90.180.10">
    <property type="entry name" value="Medium-chain alcohol dehydrogenases, catalytic domain"/>
    <property type="match status" value="2"/>
</dbReference>
<keyword evidence="1" id="KW-0560">Oxidoreductase</keyword>
<evidence type="ECO:0000259" key="2">
    <source>
        <dbReference type="SMART" id="SM00829"/>
    </source>
</evidence>
<dbReference type="PANTHER" id="PTHR44573">
    <property type="entry name" value="NADPH-DEPENDENT ALKENAL/ONE OXIDOREDUCTASE, CHLOROPLASTIC"/>
    <property type="match status" value="1"/>
</dbReference>
<dbReference type="InterPro" id="IPR013154">
    <property type="entry name" value="ADH-like_N"/>
</dbReference>
<dbReference type="InterPro" id="IPR044626">
    <property type="entry name" value="AOR-like"/>
</dbReference>
<gene>
    <name evidence="3" type="ORF">N7496_000280</name>
</gene>
<evidence type="ECO:0000256" key="1">
    <source>
        <dbReference type="ARBA" id="ARBA00023002"/>
    </source>
</evidence>
<reference evidence="3" key="1">
    <citation type="submission" date="2022-11" db="EMBL/GenBank/DDBJ databases">
        <authorList>
            <person name="Petersen C."/>
        </authorList>
    </citation>
    <scope>NUCLEOTIDE SEQUENCE</scope>
    <source>
        <strain evidence="3">IBT 29864</strain>
    </source>
</reference>
<organism evidence="3 4">
    <name type="scientific">Penicillium cataractarum</name>
    <dbReference type="NCBI Taxonomy" id="2100454"/>
    <lineage>
        <taxon>Eukaryota</taxon>
        <taxon>Fungi</taxon>
        <taxon>Dikarya</taxon>
        <taxon>Ascomycota</taxon>
        <taxon>Pezizomycotina</taxon>
        <taxon>Eurotiomycetes</taxon>
        <taxon>Eurotiomycetidae</taxon>
        <taxon>Eurotiales</taxon>
        <taxon>Aspergillaceae</taxon>
        <taxon>Penicillium</taxon>
    </lineage>
</organism>
<dbReference type="Gene3D" id="3.40.50.720">
    <property type="entry name" value="NAD(P)-binding Rossmann-like Domain"/>
    <property type="match status" value="2"/>
</dbReference>
<dbReference type="GO" id="GO:0016628">
    <property type="term" value="F:oxidoreductase activity, acting on the CH-CH group of donors, NAD or NADP as acceptor"/>
    <property type="evidence" value="ECO:0007669"/>
    <property type="project" value="InterPro"/>
</dbReference>
<dbReference type="SUPFAM" id="SSF50129">
    <property type="entry name" value="GroES-like"/>
    <property type="match status" value="1"/>
</dbReference>
<evidence type="ECO:0000313" key="3">
    <source>
        <dbReference type="EMBL" id="KAJ5389212.1"/>
    </source>
</evidence>
<dbReference type="RefSeq" id="XP_056559940.1">
    <property type="nucleotide sequence ID" value="XM_056693211.1"/>
</dbReference>
<protein>
    <submittedName>
        <fullName evidence="3">Alcohol dehydrogenase</fullName>
    </submittedName>
</protein>
<dbReference type="InterPro" id="IPR036291">
    <property type="entry name" value="NAD(P)-bd_dom_sf"/>
</dbReference>
<reference evidence="3" key="2">
    <citation type="journal article" date="2023" name="IMA Fungus">
        <title>Comparative genomic study of the Penicillium genus elucidates a diverse pangenome and 15 lateral gene transfer events.</title>
        <authorList>
            <person name="Petersen C."/>
            <person name="Sorensen T."/>
            <person name="Nielsen M.R."/>
            <person name="Sondergaard T.E."/>
            <person name="Sorensen J.L."/>
            <person name="Fitzpatrick D.A."/>
            <person name="Frisvad J.C."/>
            <person name="Nielsen K.L."/>
        </authorList>
    </citation>
    <scope>NUCLEOTIDE SEQUENCE</scope>
    <source>
        <strain evidence="3">IBT 29864</strain>
    </source>
</reference>
<evidence type="ECO:0000313" key="4">
    <source>
        <dbReference type="Proteomes" id="UP001147782"/>
    </source>
</evidence>
<accession>A0A9X0B5Y1</accession>
<dbReference type="OrthoDB" id="191139at2759"/>